<accession>A0A7R8UNR8</accession>
<dbReference type="AlphaFoldDB" id="A0A7R8UNR8"/>
<proteinExistence type="predicted"/>
<gene>
    <name evidence="2" type="ORF">HERILL_LOCUS7130</name>
</gene>
<organism evidence="2 3">
    <name type="scientific">Hermetia illucens</name>
    <name type="common">Black soldier fly</name>
    <dbReference type="NCBI Taxonomy" id="343691"/>
    <lineage>
        <taxon>Eukaryota</taxon>
        <taxon>Metazoa</taxon>
        <taxon>Ecdysozoa</taxon>
        <taxon>Arthropoda</taxon>
        <taxon>Hexapoda</taxon>
        <taxon>Insecta</taxon>
        <taxon>Pterygota</taxon>
        <taxon>Neoptera</taxon>
        <taxon>Endopterygota</taxon>
        <taxon>Diptera</taxon>
        <taxon>Brachycera</taxon>
        <taxon>Stratiomyomorpha</taxon>
        <taxon>Stratiomyidae</taxon>
        <taxon>Hermetiinae</taxon>
        <taxon>Hermetia</taxon>
    </lineage>
</organism>
<evidence type="ECO:0000313" key="2">
    <source>
        <dbReference type="EMBL" id="CAD7084224.1"/>
    </source>
</evidence>
<feature type="region of interest" description="Disordered" evidence="1">
    <location>
        <begin position="43"/>
        <end position="75"/>
    </location>
</feature>
<reference evidence="2 3" key="1">
    <citation type="submission" date="2020-11" db="EMBL/GenBank/DDBJ databases">
        <authorList>
            <person name="Wallbank WR R."/>
            <person name="Pardo Diaz C."/>
            <person name="Kozak K."/>
            <person name="Martin S."/>
            <person name="Jiggins C."/>
            <person name="Moest M."/>
            <person name="Warren A I."/>
            <person name="Generalovic N T."/>
            <person name="Byers J.R.P. K."/>
            <person name="Montejo-Kovacevich G."/>
            <person name="Yen C E."/>
        </authorList>
    </citation>
    <scope>NUCLEOTIDE SEQUENCE [LARGE SCALE GENOMIC DNA]</scope>
</reference>
<dbReference type="InParanoid" id="A0A7R8UNR8"/>
<sequence length="75" mass="8760">MKSLYNDKNFRLFLADNSYVMYCKPIQGTRPLAIKDDLIKFNDNSSHGVEKQEEPQPDRSSRVRHDSLQQTHGIH</sequence>
<name>A0A7R8UNR8_HERIL</name>
<protein>
    <submittedName>
        <fullName evidence="2">Uncharacterized protein</fullName>
    </submittedName>
</protein>
<feature type="compositionally biased region" description="Basic and acidic residues" evidence="1">
    <location>
        <begin position="48"/>
        <end position="67"/>
    </location>
</feature>
<keyword evidence="3" id="KW-1185">Reference proteome</keyword>
<dbReference type="EMBL" id="LR899011">
    <property type="protein sequence ID" value="CAD7084224.1"/>
    <property type="molecule type" value="Genomic_DNA"/>
</dbReference>
<evidence type="ECO:0000256" key="1">
    <source>
        <dbReference type="SAM" id="MobiDB-lite"/>
    </source>
</evidence>
<evidence type="ECO:0000313" key="3">
    <source>
        <dbReference type="Proteomes" id="UP000594454"/>
    </source>
</evidence>
<dbReference type="Proteomes" id="UP000594454">
    <property type="component" value="Chromosome 3"/>
</dbReference>